<dbReference type="InterPro" id="IPR011992">
    <property type="entry name" value="EF-hand-dom_pair"/>
</dbReference>
<dbReference type="Gene3D" id="1.10.238.10">
    <property type="entry name" value="EF-hand"/>
    <property type="match status" value="1"/>
</dbReference>
<protein>
    <recommendedName>
        <fullName evidence="1">EF-hand domain-containing protein</fullName>
    </recommendedName>
</protein>
<comment type="caution">
    <text evidence="2">The sequence shown here is derived from an EMBL/GenBank/DDBJ whole genome shotgun (WGS) entry which is preliminary data.</text>
</comment>
<proteinExistence type="predicted"/>
<sequence>MDINEEIKKLVRKFDYGKKGYLTYQEYVGVALMLGIQPSPKDHMDEKIFDLKLEYEDDKSVDDVFNFIFVNGVMEISHLKRVCEMVGLKYNDTELKEMADYFELDGYEKFKRMFKNKLE</sequence>
<dbReference type="InterPro" id="IPR002048">
    <property type="entry name" value="EF_hand_dom"/>
</dbReference>
<evidence type="ECO:0000313" key="3">
    <source>
        <dbReference type="Proteomes" id="UP001516464"/>
    </source>
</evidence>
<keyword evidence="3" id="KW-1185">Reference proteome</keyword>
<gene>
    <name evidence="2" type="ORF">TCON_1022</name>
</gene>
<evidence type="ECO:0000259" key="1">
    <source>
        <dbReference type="PROSITE" id="PS50222"/>
    </source>
</evidence>
<dbReference type="EMBL" id="SBIQ01000053">
    <property type="protein sequence ID" value="KAF7683773.1"/>
    <property type="molecule type" value="Genomic_DNA"/>
</dbReference>
<reference evidence="2 3" key="1">
    <citation type="submission" date="2019-01" db="EMBL/GenBank/DDBJ databases">
        <title>Genomes sequencing and comparative genomics of infectious freshwater microsporidia, Cucumispora dikerogammari and Thelohania contejeani.</title>
        <authorList>
            <person name="Cormier A."/>
            <person name="Giraud I."/>
            <person name="Wattier R."/>
            <person name="Teixeira M."/>
            <person name="Grandjean F."/>
            <person name="Rigaud T."/>
            <person name="Cordaux R."/>
        </authorList>
    </citation>
    <scope>NUCLEOTIDE SEQUENCE [LARGE SCALE GENOMIC DNA]</scope>
    <source>
        <strain evidence="2">T1</strain>
        <tissue evidence="2">Spores</tissue>
    </source>
</reference>
<name>A0ABQ7I037_9MICR</name>
<accession>A0ABQ7I037</accession>
<evidence type="ECO:0000313" key="2">
    <source>
        <dbReference type="EMBL" id="KAF7683773.1"/>
    </source>
</evidence>
<dbReference type="PROSITE" id="PS50222">
    <property type="entry name" value="EF_HAND_2"/>
    <property type="match status" value="1"/>
</dbReference>
<dbReference type="SUPFAM" id="SSF47473">
    <property type="entry name" value="EF-hand"/>
    <property type="match status" value="1"/>
</dbReference>
<feature type="domain" description="EF-hand" evidence="1">
    <location>
        <begin position="2"/>
        <end position="37"/>
    </location>
</feature>
<dbReference type="Proteomes" id="UP001516464">
    <property type="component" value="Unassembled WGS sequence"/>
</dbReference>
<organism evidence="2 3">
    <name type="scientific">Astathelohania contejeani</name>
    <dbReference type="NCBI Taxonomy" id="164912"/>
    <lineage>
        <taxon>Eukaryota</taxon>
        <taxon>Fungi</taxon>
        <taxon>Fungi incertae sedis</taxon>
        <taxon>Microsporidia</taxon>
        <taxon>Astathelohaniidae</taxon>
        <taxon>Astathelohania</taxon>
    </lineage>
</organism>